<dbReference type="Proteomes" id="UP001139682">
    <property type="component" value="Unassembled WGS sequence"/>
</dbReference>
<feature type="transmembrane region" description="Helical" evidence="1">
    <location>
        <begin position="39"/>
        <end position="58"/>
    </location>
</feature>
<keyword evidence="1" id="KW-1133">Transmembrane helix</keyword>
<protein>
    <submittedName>
        <fullName evidence="2">DUF3325 domain-containing protein</fullName>
    </submittedName>
</protein>
<reference evidence="2" key="1">
    <citation type="submission" date="2022-03" db="EMBL/GenBank/DDBJ databases">
        <title>Pseudomonas marianensis sp. nov., a marine bacterium isolated from deep-sea sediments of the Mariana Trench.</title>
        <authorList>
            <person name="Wei Y."/>
        </authorList>
    </citation>
    <scope>NUCLEOTIDE SEQUENCE</scope>
    <source>
        <strain evidence="2">PS1</strain>
    </source>
</reference>
<proteinExistence type="predicted"/>
<feature type="transmembrane region" description="Helical" evidence="1">
    <location>
        <begin position="89"/>
        <end position="106"/>
    </location>
</feature>
<evidence type="ECO:0000256" key="1">
    <source>
        <dbReference type="SAM" id="Phobius"/>
    </source>
</evidence>
<keyword evidence="1" id="KW-0812">Transmembrane</keyword>
<dbReference type="InterPro" id="IPR021762">
    <property type="entry name" value="DUF3325"/>
</dbReference>
<sequence>MNLLSFALAYAAMIALCLAIPRHHRQLFELAPPPARQRALRLLALVLLMTAAALNVAFSGWAIGLVVSLAQLMCAGLLVGLMLAWRERLLLPIGATLSLVGVVTAFI</sequence>
<evidence type="ECO:0000313" key="3">
    <source>
        <dbReference type="Proteomes" id="UP001139682"/>
    </source>
</evidence>
<dbReference type="EMBL" id="JALGRD010000004">
    <property type="protein sequence ID" value="MCJ0973265.1"/>
    <property type="molecule type" value="Genomic_DNA"/>
</dbReference>
<evidence type="ECO:0000313" key="2">
    <source>
        <dbReference type="EMBL" id="MCJ0973265.1"/>
    </source>
</evidence>
<dbReference type="Pfam" id="PF11804">
    <property type="entry name" value="DUF3325"/>
    <property type="match status" value="1"/>
</dbReference>
<gene>
    <name evidence="2" type="ORF">MST27_07765</name>
</gene>
<dbReference type="RefSeq" id="WP_243605405.1">
    <property type="nucleotide sequence ID" value="NZ_JALGRD010000004.1"/>
</dbReference>
<dbReference type="AlphaFoldDB" id="A0A9X2AS43"/>
<accession>A0A9X2AS43</accession>
<name>A0A9X2AS43_9GAMM</name>
<organism evidence="2 3">
    <name type="scientific">Stutzerimonas marianensis</name>
    <dbReference type="NCBI Taxonomy" id="2929513"/>
    <lineage>
        <taxon>Bacteria</taxon>
        <taxon>Pseudomonadati</taxon>
        <taxon>Pseudomonadota</taxon>
        <taxon>Gammaproteobacteria</taxon>
        <taxon>Pseudomonadales</taxon>
        <taxon>Pseudomonadaceae</taxon>
        <taxon>Stutzerimonas</taxon>
    </lineage>
</organism>
<feature type="transmembrane region" description="Helical" evidence="1">
    <location>
        <begin position="65"/>
        <end position="83"/>
    </location>
</feature>
<comment type="caution">
    <text evidence="2">The sequence shown here is derived from an EMBL/GenBank/DDBJ whole genome shotgun (WGS) entry which is preliminary data.</text>
</comment>
<keyword evidence="1" id="KW-0472">Membrane</keyword>
<keyword evidence="3" id="KW-1185">Reference proteome</keyword>